<dbReference type="AlphaFoldDB" id="A0A512M6Z2"/>
<evidence type="ECO:0000259" key="1">
    <source>
        <dbReference type="Pfam" id="PF02350"/>
    </source>
</evidence>
<dbReference type="OrthoDB" id="9803238at2"/>
<dbReference type="InterPro" id="IPR029767">
    <property type="entry name" value="WecB-like"/>
</dbReference>
<dbReference type="PANTHER" id="PTHR43174:SF3">
    <property type="entry name" value="UDP-N-ACETYLGLUCOSAMINE 2-EPIMERASE"/>
    <property type="match status" value="1"/>
</dbReference>
<reference evidence="2 3" key="1">
    <citation type="submission" date="2019-07" db="EMBL/GenBank/DDBJ databases">
        <title>Whole genome shotgun sequence of Brevifollis gellanilyticus NBRC 108608.</title>
        <authorList>
            <person name="Hosoyama A."/>
            <person name="Uohara A."/>
            <person name="Ohji S."/>
            <person name="Ichikawa N."/>
        </authorList>
    </citation>
    <scope>NUCLEOTIDE SEQUENCE [LARGE SCALE GENOMIC DNA]</scope>
    <source>
        <strain evidence="2 3">NBRC 108608</strain>
    </source>
</reference>
<keyword evidence="3" id="KW-1185">Reference proteome</keyword>
<proteinExistence type="predicted"/>
<dbReference type="RefSeq" id="WP_146850095.1">
    <property type="nucleotide sequence ID" value="NZ_BKAG01000010.1"/>
</dbReference>
<dbReference type="NCBIfam" id="TIGR03568">
    <property type="entry name" value="NeuC_NnaA"/>
    <property type="match status" value="1"/>
</dbReference>
<protein>
    <submittedName>
        <fullName evidence="2">UDP-N-acetyl glucosamine 2-epimerase</fullName>
    </submittedName>
</protein>
<name>A0A512M6Z2_9BACT</name>
<dbReference type="SUPFAM" id="SSF53756">
    <property type="entry name" value="UDP-Glycosyltransferase/glycogen phosphorylase"/>
    <property type="match status" value="1"/>
</dbReference>
<dbReference type="PANTHER" id="PTHR43174">
    <property type="entry name" value="UDP-N-ACETYLGLUCOSAMINE 2-EPIMERASE"/>
    <property type="match status" value="1"/>
</dbReference>
<comment type="caution">
    <text evidence="2">The sequence shown here is derived from an EMBL/GenBank/DDBJ whole genome shotgun (WGS) entry which is preliminary data.</text>
</comment>
<dbReference type="InterPro" id="IPR020004">
    <property type="entry name" value="UDP-GlcNAc_Epase"/>
</dbReference>
<accession>A0A512M6Z2</accession>
<evidence type="ECO:0000313" key="3">
    <source>
        <dbReference type="Proteomes" id="UP000321577"/>
    </source>
</evidence>
<dbReference type="GO" id="GO:0006047">
    <property type="term" value="P:UDP-N-acetylglucosamine metabolic process"/>
    <property type="evidence" value="ECO:0007669"/>
    <property type="project" value="InterPro"/>
</dbReference>
<dbReference type="Proteomes" id="UP000321577">
    <property type="component" value="Unassembled WGS sequence"/>
</dbReference>
<dbReference type="InterPro" id="IPR003331">
    <property type="entry name" value="UDP_GlcNAc_Epimerase_2_dom"/>
</dbReference>
<dbReference type="GO" id="GO:0004553">
    <property type="term" value="F:hydrolase activity, hydrolyzing O-glycosyl compounds"/>
    <property type="evidence" value="ECO:0007669"/>
    <property type="project" value="InterPro"/>
</dbReference>
<sequence>MRSVGVVSVGRSDYSIYRPLLQRIAAHPDLELRLLVSGMHLEERYGSTVNLIEKDGFPVTARIPVLQKEDTAEAVAIAMGAGVSGFAQHFARQRPDLLVVLGDRFEMFAAALAAVPFNIPILHLHGGELTEGAMDDRFRHGLTKMSHLHGVATEVYRQRVIQLGEEPWRVECCGALSLDNMLSVPRLSRAEMETRFKLDLSTPPLLVTLHPTTSEYEQTAPQTDALMSALQTLGLPVIFTMPNADMAGSVIRERILAFCTTHPNARWVENFGPEGYFSILGEVSAMVGNSSSGLLEAPSYALPVVNIGNRQKGRLRAGNVIDVPQFEAADIVRAVKQALTPEFKARAAGFEHFFGDGHASERLLNLIVNTPLDERLLNKTFHDLPPS</sequence>
<dbReference type="EMBL" id="BKAG01000010">
    <property type="protein sequence ID" value="GEP42497.1"/>
    <property type="molecule type" value="Genomic_DNA"/>
</dbReference>
<feature type="domain" description="UDP-N-acetylglucosamine 2-epimerase" evidence="1">
    <location>
        <begin position="23"/>
        <end position="367"/>
    </location>
</feature>
<organism evidence="2 3">
    <name type="scientific">Brevifollis gellanilyticus</name>
    <dbReference type="NCBI Taxonomy" id="748831"/>
    <lineage>
        <taxon>Bacteria</taxon>
        <taxon>Pseudomonadati</taxon>
        <taxon>Verrucomicrobiota</taxon>
        <taxon>Verrucomicrobiia</taxon>
        <taxon>Verrucomicrobiales</taxon>
        <taxon>Verrucomicrobiaceae</taxon>
    </lineage>
</organism>
<dbReference type="Gene3D" id="3.40.50.2000">
    <property type="entry name" value="Glycogen Phosphorylase B"/>
    <property type="match status" value="2"/>
</dbReference>
<evidence type="ECO:0000313" key="2">
    <source>
        <dbReference type="EMBL" id="GEP42497.1"/>
    </source>
</evidence>
<gene>
    <name evidence="2" type="ORF">BGE01nite_17880</name>
</gene>
<dbReference type="Pfam" id="PF02350">
    <property type="entry name" value="Epimerase_2"/>
    <property type="match status" value="1"/>
</dbReference>